<evidence type="ECO:0000313" key="1">
    <source>
        <dbReference type="EMBL" id="GGZ06176.1"/>
    </source>
</evidence>
<sequence>MPSDPDTLKPASRGVRADIRLARVVHIGTAMIPAYGPQRAARFMHARGVPPCVLVAVLRLGDRRRNDVSMRRPLFDHARPYGAQSARAPAAPVTARVPVWCCGPVCRRARQGSLPPA</sequence>
<accession>A0A4P7B9E1</accession>
<dbReference type="EMBL" id="CP038026">
    <property type="protein sequence ID" value="QBQ34944.1"/>
    <property type="molecule type" value="Genomic_DNA"/>
</dbReference>
<protein>
    <submittedName>
        <fullName evidence="1">Uncharacterized protein</fullName>
    </submittedName>
</protein>
<keyword evidence="3" id="KW-1185">Reference proteome</keyword>
<reference evidence="1" key="3">
    <citation type="submission" date="2022-12" db="EMBL/GenBank/DDBJ databases">
        <authorList>
            <person name="Sun Q."/>
            <person name="Kim S."/>
        </authorList>
    </citation>
    <scope>NUCLEOTIDE SEQUENCE</scope>
    <source>
        <strain evidence="1">KCTC 12344</strain>
    </source>
</reference>
<dbReference type="EMBL" id="BMWW01000010">
    <property type="protein sequence ID" value="GGZ06176.1"/>
    <property type="molecule type" value="Genomic_DNA"/>
</dbReference>
<reference evidence="1" key="1">
    <citation type="journal article" date="2014" name="Int. J. Syst. Evol. Microbiol.">
        <title>Complete genome sequence of Corynebacterium casei LMG S-19264T (=DSM 44701T), isolated from a smear-ripened cheese.</title>
        <authorList>
            <consortium name="US DOE Joint Genome Institute (JGI-PGF)"/>
            <person name="Walter F."/>
            <person name="Albersmeier A."/>
            <person name="Kalinowski J."/>
            <person name="Ruckert C."/>
        </authorList>
    </citation>
    <scope>NUCLEOTIDE SEQUENCE</scope>
    <source>
        <strain evidence="1">KCTC 12344</strain>
    </source>
</reference>
<evidence type="ECO:0000313" key="3">
    <source>
        <dbReference type="Proteomes" id="UP000294359"/>
    </source>
</evidence>
<evidence type="ECO:0000313" key="2">
    <source>
        <dbReference type="EMBL" id="QBQ34944.1"/>
    </source>
</evidence>
<dbReference type="Proteomes" id="UP000294359">
    <property type="component" value="Chromosome"/>
</dbReference>
<dbReference type="OrthoDB" id="9962696at2"/>
<name>A0A4P7B9E1_9BURK</name>
<dbReference type="AlphaFoldDB" id="A0A4P7B9E1"/>
<gene>
    <name evidence="2" type="ORF">E1742_01175</name>
    <name evidence="1" type="ORF">GCM10007388_44600</name>
</gene>
<reference evidence="2 3" key="2">
    <citation type="submission" date="2019-03" db="EMBL/GenBank/DDBJ databases">
        <title>Draft Genome Sequences of Six Type Strains of the Genus Massilia.</title>
        <authorList>
            <person name="Miess H."/>
            <person name="Frediansyhah A."/>
            <person name="Gross H."/>
        </authorList>
    </citation>
    <scope>NUCLEOTIDE SEQUENCE [LARGE SCALE GENOMIC DNA]</scope>
    <source>
        <strain evidence="2 3">DSM 17505</strain>
    </source>
</reference>
<evidence type="ECO:0000313" key="4">
    <source>
        <dbReference type="Proteomes" id="UP000619512"/>
    </source>
</evidence>
<organism evidence="1 4">
    <name type="scientific">Pseudoduganella plicata</name>
    <dbReference type="NCBI Taxonomy" id="321984"/>
    <lineage>
        <taxon>Bacteria</taxon>
        <taxon>Pseudomonadati</taxon>
        <taxon>Pseudomonadota</taxon>
        <taxon>Betaproteobacteria</taxon>
        <taxon>Burkholderiales</taxon>
        <taxon>Oxalobacteraceae</taxon>
        <taxon>Telluria group</taxon>
        <taxon>Pseudoduganella</taxon>
    </lineage>
</organism>
<dbReference type="Proteomes" id="UP000619512">
    <property type="component" value="Unassembled WGS sequence"/>
</dbReference>
<proteinExistence type="predicted"/>
<dbReference type="RefSeq" id="WP_134382982.1">
    <property type="nucleotide sequence ID" value="NZ_BMWW01000010.1"/>
</dbReference>